<dbReference type="InterPro" id="IPR036388">
    <property type="entry name" value="WH-like_DNA-bd_sf"/>
</dbReference>
<dbReference type="PROSITE" id="PS01125">
    <property type="entry name" value="ROK"/>
    <property type="match status" value="1"/>
</dbReference>
<gene>
    <name evidence="2" type="ORF">GGR30_003123</name>
</gene>
<evidence type="ECO:0000313" key="3">
    <source>
        <dbReference type="Proteomes" id="UP000530571"/>
    </source>
</evidence>
<comment type="similarity">
    <text evidence="1">Belongs to the ROK (NagC/XylR) family.</text>
</comment>
<accession>A0A7W6KKT7</accession>
<sequence>MSITEKPVFDDPASFAASAEPLSIIAQEDISRAALARATGLSRMTLGQRLAPLIENDLVVELRETVPSGGRPTKMLGINPDFGLLLAADIGETIIRLAVLNVQGNILHRTTLDYRPEDGAELALRSIADGIDTMLSGLAPKPFLIGLAVSLPAPIDVKVGLVVGPSILRGWDNFQIIPWLEKRLGIPVFVENDVNLMTLYESRRAPEAGDDFFFIKMGTGIGSGLIADGHLYHGANGASGDIGHIQLNREKAPLCRCGKVGCLEAHAAGWAIARELRATGFEAEDAHDVVRLIDQHVPEAIGLLREAGRALGEVVADVVSILNPRTIRIGGTLAAAQEYLLAGVRERVYQRCLPLATNNLIIEAASPSEIGCLTGAAILLKQKVFTRDGSALLLKRYQEWRLGDFDNKQPPGTLQAE</sequence>
<keyword evidence="2" id="KW-0418">Kinase</keyword>
<proteinExistence type="inferred from homology"/>
<dbReference type="SUPFAM" id="SSF53067">
    <property type="entry name" value="Actin-like ATPase domain"/>
    <property type="match status" value="1"/>
</dbReference>
<keyword evidence="3" id="KW-1185">Reference proteome</keyword>
<evidence type="ECO:0000313" key="2">
    <source>
        <dbReference type="EMBL" id="MBB4123183.1"/>
    </source>
</evidence>
<dbReference type="Pfam" id="PF00480">
    <property type="entry name" value="ROK"/>
    <property type="match status" value="1"/>
</dbReference>
<dbReference type="InterPro" id="IPR036390">
    <property type="entry name" value="WH_DNA-bd_sf"/>
</dbReference>
<protein>
    <submittedName>
        <fullName evidence="2">Putative NBD/HSP70 family sugar kinase</fullName>
    </submittedName>
</protein>
<dbReference type="PANTHER" id="PTHR18964:SF173">
    <property type="entry name" value="GLUCOKINASE"/>
    <property type="match status" value="1"/>
</dbReference>
<dbReference type="AlphaFoldDB" id="A0A7W6KKT7"/>
<keyword evidence="2" id="KW-0808">Transferase</keyword>
<dbReference type="InterPro" id="IPR043129">
    <property type="entry name" value="ATPase_NBD"/>
</dbReference>
<evidence type="ECO:0000256" key="1">
    <source>
        <dbReference type="ARBA" id="ARBA00006479"/>
    </source>
</evidence>
<dbReference type="Gene3D" id="3.30.420.40">
    <property type="match status" value="2"/>
</dbReference>
<organism evidence="2 3">
    <name type="scientific">Martelella radicis</name>
    <dbReference type="NCBI Taxonomy" id="1397476"/>
    <lineage>
        <taxon>Bacteria</taxon>
        <taxon>Pseudomonadati</taxon>
        <taxon>Pseudomonadota</taxon>
        <taxon>Alphaproteobacteria</taxon>
        <taxon>Hyphomicrobiales</taxon>
        <taxon>Aurantimonadaceae</taxon>
        <taxon>Martelella</taxon>
    </lineage>
</organism>
<dbReference type="EMBL" id="JACIDZ010000010">
    <property type="protein sequence ID" value="MBB4123183.1"/>
    <property type="molecule type" value="Genomic_DNA"/>
</dbReference>
<dbReference type="RefSeq" id="WP_343066510.1">
    <property type="nucleotide sequence ID" value="NZ_JACIDZ010000010.1"/>
</dbReference>
<dbReference type="InterPro" id="IPR000600">
    <property type="entry name" value="ROK"/>
</dbReference>
<dbReference type="Gene3D" id="1.10.10.10">
    <property type="entry name" value="Winged helix-like DNA-binding domain superfamily/Winged helix DNA-binding domain"/>
    <property type="match status" value="1"/>
</dbReference>
<dbReference type="PANTHER" id="PTHR18964">
    <property type="entry name" value="ROK (REPRESSOR, ORF, KINASE) FAMILY"/>
    <property type="match status" value="1"/>
</dbReference>
<reference evidence="2 3" key="1">
    <citation type="submission" date="2020-08" db="EMBL/GenBank/DDBJ databases">
        <title>Genomic Encyclopedia of Type Strains, Phase IV (KMG-IV): sequencing the most valuable type-strain genomes for metagenomic binning, comparative biology and taxonomic classification.</title>
        <authorList>
            <person name="Goeker M."/>
        </authorList>
    </citation>
    <scope>NUCLEOTIDE SEQUENCE [LARGE SCALE GENOMIC DNA]</scope>
    <source>
        <strain evidence="2 3">DSM 28101</strain>
    </source>
</reference>
<name>A0A7W6KKT7_9HYPH</name>
<dbReference type="InterPro" id="IPR049874">
    <property type="entry name" value="ROK_cs"/>
</dbReference>
<dbReference type="SUPFAM" id="SSF46785">
    <property type="entry name" value="Winged helix' DNA-binding domain"/>
    <property type="match status" value="1"/>
</dbReference>
<dbReference type="GO" id="GO:0016301">
    <property type="term" value="F:kinase activity"/>
    <property type="evidence" value="ECO:0007669"/>
    <property type="project" value="UniProtKB-KW"/>
</dbReference>
<comment type="caution">
    <text evidence="2">The sequence shown here is derived from an EMBL/GenBank/DDBJ whole genome shotgun (WGS) entry which is preliminary data.</text>
</comment>
<dbReference type="Proteomes" id="UP000530571">
    <property type="component" value="Unassembled WGS sequence"/>
</dbReference>